<gene>
    <name evidence="1" type="ORF">V1525DRAFT_410057</name>
</gene>
<keyword evidence="2" id="KW-1185">Reference proteome</keyword>
<dbReference type="EMBL" id="MU971417">
    <property type="protein sequence ID" value="KAK9235400.1"/>
    <property type="molecule type" value="Genomic_DNA"/>
</dbReference>
<reference evidence="2" key="1">
    <citation type="journal article" date="2024" name="Front. Bioeng. Biotechnol.">
        <title>Genome-scale model development and genomic sequencing of the oleaginous clade Lipomyces.</title>
        <authorList>
            <person name="Czajka J.J."/>
            <person name="Han Y."/>
            <person name="Kim J."/>
            <person name="Mondo S.J."/>
            <person name="Hofstad B.A."/>
            <person name="Robles A."/>
            <person name="Haridas S."/>
            <person name="Riley R."/>
            <person name="LaButti K."/>
            <person name="Pangilinan J."/>
            <person name="Andreopoulos W."/>
            <person name="Lipzen A."/>
            <person name="Yan J."/>
            <person name="Wang M."/>
            <person name="Ng V."/>
            <person name="Grigoriev I.V."/>
            <person name="Spatafora J.W."/>
            <person name="Magnuson J.K."/>
            <person name="Baker S.E."/>
            <person name="Pomraning K.R."/>
        </authorList>
    </citation>
    <scope>NUCLEOTIDE SEQUENCE [LARGE SCALE GENOMIC DNA]</scope>
    <source>
        <strain evidence="2">CBS 7786</strain>
    </source>
</reference>
<name>A0ACC3SVT6_LIPKO</name>
<accession>A0ACC3SVT6</accession>
<comment type="caution">
    <text evidence="1">The sequence shown here is derived from an EMBL/GenBank/DDBJ whole genome shotgun (WGS) entry which is preliminary data.</text>
</comment>
<proteinExistence type="predicted"/>
<evidence type="ECO:0000313" key="2">
    <source>
        <dbReference type="Proteomes" id="UP001433508"/>
    </source>
</evidence>
<dbReference type="Proteomes" id="UP001433508">
    <property type="component" value="Unassembled WGS sequence"/>
</dbReference>
<protein>
    <submittedName>
        <fullName evidence="1">Quinate permease</fullName>
    </submittedName>
</protein>
<evidence type="ECO:0000313" key="1">
    <source>
        <dbReference type="EMBL" id="KAK9235400.1"/>
    </source>
</evidence>
<organism evidence="1 2">
    <name type="scientific">Lipomyces kononenkoae</name>
    <name type="common">Yeast</name>
    <dbReference type="NCBI Taxonomy" id="34357"/>
    <lineage>
        <taxon>Eukaryota</taxon>
        <taxon>Fungi</taxon>
        <taxon>Dikarya</taxon>
        <taxon>Ascomycota</taxon>
        <taxon>Saccharomycotina</taxon>
        <taxon>Lipomycetes</taxon>
        <taxon>Lipomycetales</taxon>
        <taxon>Lipomycetaceae</taxon>
        <taxon>Lipomyces</taxon>
    </lineage>
</organism>
<sequence length="348" mass="39164">MFWSFGALEAAGICLGTSYYPGLGNWQWRIPTLIQIVTPTMICVCVSFCPESPRWLVANNRIDAARKSLERVRPEEEVETELREIEAAVLYEKEITKGRYKQWFVNKSYLKRLGLVFGLYLGQQLGGMGILTQYSGIVYNAVFKNSSTDILLNFLNWSLAVLYVLPATFYVDKVGRRPLLLIGAVGQALAMFLVATVVTQTPRQANGDYRYSIGVASVFFVFLYNLFYQFSWGCSTWVVATEIFPLNVRAQGLAISGNVESAVMTALGLAFPTFLANCGFYAFYFFMAVNVCNFIWVFFFLPETKNLSLEEMDHLFGGEDHGIAGQMLLDQKVTGNIEHVENVKEAKL</sequence>